<evidence type="ECO:0000256" key="13">
    <source>
        <dbReference type="ARBA" id="ARBA00055578"/>
    </source>
</evidence>
<sequence length="215" mass="23982">MALAEYKDTLATSASFSTVLLFMTGMFTANKIMKRNSVGDDSYVPFITGFLSCSLWLRYGILIEDATITLVNSVGAFLHISYLTIYIFHSKSKMGILRQQIPPMMCLLMVLFYSYYGEENVDIVKFHVGVIASAVTIAFFAAPLTKLMHVIRFRSVECLPFPMIVASFAVSAQWLLYGIILQDPFITLPNSLGCFLSSVQLTLFLIYPVTSDGTK</sequence>
<organism evidence="17">
    <name type="scientific">Thrips palmi</name>
    <name type="common">Melon thrips</name>
    <dbReference type="NCBI Taxonomy" id="161013"/>
    <lineage>
        <taxon>Eukaryota</taxon>
        <taxon>Metazoa</taxon>
        <taxon>Ecdysozoa</taxon>
        <taxon>Arthropoda</taxon>
        <taxon>Hexapoda</taxon>
        <taxon>Insecta</taxon>
        <taxon>Pterygota</taxon>
        <taxon>Neoptera</taxon>
        <taxon>Paraneoptera</taxon>
        <taxon>Thysanoptera</taxon>
        <taxon>Terebrantia</taxon>
        <taxon>Thripoidea</taxon>
        <taxon>Thripidae</taxon>
        <taxon>Thrips</taxon>
    </lineage>
</organism>
<keyword evidence="10 15" id="KW-1133">Transmembrane helix</keyword>
<dbReference type="FunFam" id="1.20.1280.290:FF:000004">
    <property type="entry name" value="Sugar transporter SWEET"/>
    <property type="match status" value="1"/>
</dbReference>
<dbReference type="GO" id="GO:0051119">
    <property type="term" value="F:sugar transmembrane transporter activity"/>
    <property type="evidence" value="ECO:0007669"/>
    <property type="project" value="InterPro"/>
</dbReference>
<dbReference type="PANTHER" id="PTHR10791:SF112">
    <property type="entry name" value="SUGAR TRANSPORTER SWEET1"/>
    <property type="match status" value="1"/>
</dbReference>
<evidence type="ECO:0000256" key="3">
    <source>
        <dbReference type="ARBA" id="ARBA00007809"/>
    </source>
</evidence>
<dbReference type="KEGG" id="tpal:117646529"/>
<feature type="transmembrane region" description="Helical" evidence="15">
    <location>
        <begin position="128"/>
        <end position="147"/>
    </location>
</feature>
<evidence type="ECO:0000256" key="5">
    <source>
        <dbReference type="ARBA" id="ARBA00022448"/>
    </source>
</evidence>
<comment type="function">
    <text evidence="13">Mediates both low-affinity uptake and efflux of sugar across the membrane.</text>
</comment>
<evidence type="ECO:0000256" key="1">
    <source>
        <dbReference type="ARBA" id="ARBA00004651"/>
    </source>
</evidence>
<keyword evidence="9" id="KW-0677">Repeat</keyword>
<evidence type="ECO:0000256" key="10">
    <source>
        <dbReference type="ARBA" id="ARBA00022989"/>
    </source>
</evidence>
<evidence type="ECO:0000256" key="2">
    <source>
        <dbReference type="ARBA" id="ARBA00004653"/>
    </source>
</evidence>
<gene>
    <name evidence="17" type="primary">LOC117646529</name>
</gene>
<evidence type="ECO:0000256" key="6">
    <source>
        <dbReference type="ARBA" id="ARBA00022475"/>
    </source>
</evidence>
<keyword evidence="12 15" id="KW-0472">Membrane</keyword>
<comment type="similarity">
    <text evidence="3">Belongs to the SWEET sugar transporter family.</text>
</comment>
<evidence type="ECO:0000256" key="12">
    <source>
        <dbReference type="ARBA" id="ARBA00023136"/>
    </source>
</evidence>
<feature type="transmembrane region" description="Helical" evidence="15">
    <location>
        <begin position="12"/>
        <end position="30"/>
    </location>
</feature>
<dbReference type="InterPro" id="IPR047664">
    <property type="entry name" value="SWEET"/>
</dbReference>
<feature type="transmembrane region" description="Helical" evidence="15">
    <location>
        <begin position="186"/>
        <end position="207"/>
    </location>
</feature>
<evidence type="ECO:0000256" key="14">
    <source>
        <dbReference type="ARBA" id="ARBA00081910"/>
    </source>
</evidence>
<dbReference type="Proteomes" id="UP000515158">
    <property type="component" value="Unplaced"/>
</dbReference>
<dbReference type="GO" id="GO:0005886">
    <property type="term" value="C:plasma membrane"/>
    <property type="evidence" value="ECO:0007669"/>
    <property type="project" value="UniProtKB-SubCell"/>
</dbReference>
<feature type="transmembrane region" description="Helical" evidence="15">
    <location>
        <begin position="159"/>
        <end position="180"/>
    </location>
</feature>
<keyword evidence="11" id="KW-0333">Golgi apparatus</keyword>
<dbReference type="InterPro" id="IPR004316">
    <property type="entry name" value="SWEET_rpt"/>
</dbReference>
<evidence type="ECO:0000256" key="7">
    <source>
        <dbReference type="ARBA" id="ARBA00022597"/>
    </source>
</evidence>
<dbReference type="RefSeq" id="XP_034243442.1">
    <property type="nucleotide sequence ID" value="XM_034387551.1"/>
</dbReference>
<evidence type="ECO:0000313" key="17">
    <source>
        <dbReference type="RefSeq" id="XP_034243442.1"/>
    </source>
</evidence>
<dbReference type="InParanoid" id="A0A6P8Z8Y5"/>
<dbReference type="FunCoup" id="A0A6P8Z8Y5">
    <property type="interactions" value="280"/>
</dbReference>
<feature type="transmembrane region" description="Helical" evidence="15">
    <location>
        <begin position="100"/>
        <end position="116"/>
    </location>
</feature>
<dbReference type="GeneID" id="117646529"/>
<keyword evidence="6" id="KW-1003">Cell membrane</keyword>
<feature type="transmembrane region" description="Helical" evidence="15">
    <location>
        <begin position="67"/>
        <end position="88"/>
    </location>
</feature>
<keyword evidence="16" id="KW-1185">Reference proteome</keyword>
<keyword evidence="8 15" id="KW-0812">Transmembrane</keyword>
<name>A0A6P8Z8Y5_THRPL</name>
<dbReference type="GO" id="GO:0000139">
    <property type="term" value="C:Golgi membrane"/>
    <property type="evidence" value="ECO:0007669"/>
    <property type="project" value="UniProtKB-SubCell"/>
</dbReference>
<proteinExistence type="inferred from homology"/>
<reference evidence="17" key="1">
    <citation type="submission" date="2025-08" db="UniProtKB">
        <authorList>
            <consortium name="RefSeq"/>
        </authorList>
    </citation>
    <scope>IDENTIFICATION</scope>
    <source>
        <tissue evidence="17">Total insect</tissue>
    </source>
</reference>
<evidence type="ECO:0000256" key="9">
    <source>
        <dbReference type="ARBA" id="ARBA00022737"/>
    </source>
</evidence>
<dbReference type="AlphaFoldDB" id="A0A6P8Z8Y5"/>
<evidence type="ECO:0000256" key="15">
    <source>
        <dbReference type="SAM" id="Phobius"/>
    </source>
</evidence>
<keyword evidence="7" id="KW-0762">Sugar transport</keyword>
<evidence type="ECO:0000313" key="16">
    <source>
        <dbReference type="Proteomes" id="UP000515158"/>
    </source>
</evidence>
<comment type="subcellular location">
    <subcellularLocation>
        <location evidence="1">Cell membrane</location>
        <topology evidence="1">Multi-pass membrane protein</topology>
    </subcellularLocation>
    <subcellularLocation>
        <location evidence="2">Golgi apparatus membrane</location>
        <topology evidence="2">Multi-pass membrane protein</topology>
    </subcellularLocation>
</comment>
<evidence type="ECO:0000256" key="8">
    <source>
        <dbReference type="ARBA" id="ARBA00022692"/>
    </source>
</evidence>
<evidence type="ECO:0000256" key="11">
    <source>
        <dbReference type="ARBA" id="ARBA00023034"/>
    </source>
</evidence>
<dbReference type="Gene3D" id="1.20.1280.290">
    <property type="match status" value="2"/>
</dbReference>
<evidence type="ECO:0000256" key="4">
    <source>
        <dbReference type="ARBA" id="ARBA00021741"/>
    </source>
</evidence>
<dbReference type="FunFam" id="1.20.1280.290:FF:000010">
    <property type="entry name" value="Sugar transporter SWEET"/>
    <property type="match status" value="1"/>
</dbReference>
<protein>
    <recommendedName>
        <fullName evidence="4">Sugar transporter SWEET1</fullName>
    </recommendedName>
    <alternativeName>
        <fullName evidence="14">Protein saliva</fullName>
    </alternativeName>
</protein>
<feature type="transmembrane region" description="Helical" evidence="15">
    <location>
        <begin position="42"/>
        <end position="61"/>
    </location>
</feature>
<keyword evidence="5" id="KW-0813">Transport</keyword>
<dbReference type="OrthoDB" id="409725at2759"/>
<accession>A0A6P8Z8Y5</accession>
<dbReference type="Pfam" id="PF03083">
    <property type="entry name" value="MtN3_slv"/>
    <property type="match status" value="2"/>
</dbReference>
<dbReference type="PANTHER" id="PTHR10791">
    <property type="entry name" value="RAG1-ACTIVATING PROTEIN 1"/>
    <property type="match status" value="1"/>
</dbReference>